<comment type="caution">
    <text evidence="3">The sequence shown here is derived from an EMBL/GenBank/DDBJ whole genome shotgun (WGS) entry which is preliminary data.</text>
</comment>
<dbReference type="Pfam" id="PF01582">
    <property type="entry name" value="TIR"/>
    <property type="match status" value="1"/>
</dbReference>
<dbReference type="FunFam" id="3.40.50.10140:FF:000007">
    <property type="entry name" value="Disease resistance protein (TIR-NBS-LRR class)"/>
    <property type="match status" value="1"/>
</dbReference>
<dbReference type="SUPFAM" id="SSF52200">
    <property type="entry name" value="Toll/Interleukin receptor TIR domain"/>
    <property type="match status" value="1"/>
</dbReference>
<proteinExistence type="predicted"/>
<dbReference type="PANTHER" id="PTHR32009:SF133">
    <property type="entry name" value="TIR DOMAIN-CONTAINING PROTEIN"/>
    <property type="match status" value="1"/>
</dbReference>
<protein>
    <recommendedName>
        <fullName evidence="2">TIR domain-containing protein</fullName>
    </recommendedName>
</protein>
<dbReference type="InterPro" id="IPR000157">
    <property type="entry name" value="TIR_dom"/>
</dbReference>
<feature type="domain" description="TIR" evidence="2">
    <location>
        <begin position="20"/>
        <end position="168"/>
    </location>
</feature>
<name>A0AA38TCW5_9ASTR</name>
<evidence type="ECO:0000313" key="4">
    <source>
        <dbReference type="Proteomes" id="UP001172457"/>
    </source>
</evidence>
<accession>A0AA38TCW5</accession>
<gene>
    <name evidence="3" type="ORF">OSB04_013243</name>
</gene>
<dbReference type="EMBL" id="JARYMX010000003">
    <property type="protein sequence ID" value="KAJ9558629.1"/>
    <property type="molecule type" value="Genomic_DNA"/>
</dbReference>
<dbReference type="Proteomes" id="UP001172457">
    <property type="component" value="Chromosome 3"/>
</dbReference>
<organism evidence="3 4">
    <name type="scientific">Centaurea solstitialis</name>
    <name type="common">yellow star-thistle</name>
    <dbReference type="NCBI Taxonomy" id="347529"/>
    <lineage>
        <taxon>Eukaryota</taxon>
        <taxon>Viridiplantae</taxon>
        <taxon>Streptophyta</taxon>
        <taxon>Embryophyta</taxon>
        <taxon>Tracheophyta</taxon>
        <taxon>Spermatophyta</taxon>
        <taxon>Magnoliopsida</taxon>
        <taxon>eudicotyledons</taxon>
        <taxon>Gunneridae</taxon>
        <taxon>Pentapetalae</taxon>
        <taxon>asterids</taxon>
        <taxon>campanulids</taxon>
        <taxon>Asterales</taxon>
        <taxon>Asteraceae</taxon>
        <taxon>Carduoideae</taxon>
        <taxon>Cardueae</taxon>
        <taxon>Centaureinae</taxon>
        <taxon>Centaurea</taxon>
    </lineage>
</organism>
<evidence type="ECO:0000259" key="2">
    <source>
        <dbReference type="PROSITE" id="PS50104"/>
    </source>
</evidence>
<evidence type="ECO:0000313" key="3">
    <source>
        <dbReference type="EMBL" id="KAJ9558629.1"/>
    </source>
</evidence>
<dbReference type="Gene3D" id="3.40.50.10140">
    <property type="entry name" value="Toll/interleukin-1 receptor homology (TIR) domain"/>
    <property type="match status" value="1"/>
</dbReference>
<reference evidence="3" key="1">
    <citation type="submission" date="2023-03" db="EMBL/GenBank/DDBJ databases">
        <title>Chromosome-scale reference genome and RAD-based genetic map of yellow starthistle (Centaurea solstitialis) reveal putative structural variation and QTLs associated with invader traits.</title>
        <authorList>
            <person name="Reatini B."/>
            <person name="Cang F.A."/>
            <person name="Jiang Q."/>
            <person name="Mckibben M.T.W."/>
            <person name="Barker M.S."/>
            <person name="Rieseberg L.H."/>
            <person name="Dlugosch K.M."/>
        </authorList>
    </citation>
    <scope>NUCLEOTIDE SEQUENCE</scope>
    <source>
        <strain evidence="3">CAN-66</strain>
        <tissue evidence="3">Leaf</tissue>
    </source>
</reference>
<dbReference type="PANTHER" id="PTHR32009">
    <property type="entry name" value="TMV RESISTANCE PROTEIN N-LIKE"/>
    <property type="match status" value="1"/>
</dbReference>
<keyword evidence="1" id="KW-0520">NAD</keyword>
<dbReference type="InterPro" id="IPR035897">
    <property type="entry name" value="Toll_tir_struct_dom_sf"/>
</dbReference>
<dbReference type="AlphaFoldDB" id="A0AA38TCW5"/>
<dbReference type="GO" id="GO:0007165">
    <property type="term" value="P:signal transduction"/>
    <property type="evidence" value="ECO:0007669"/>
    <property type="project" value="InterPro"/>
</dbReference>
<sequence length="189" mass="21480">MMVILTELSEGSSSSPISGHKYDVFLSFRDIDTRNGFTDHLHKALLDANINTFLDDEEIQTGDDLKPELESAITASRASIIVLSQNYASSTWCLDELVLILDLRRTSKHIVIPIFYHVDPTDVRKKQSRFQDALPEHKQRMEAETDAEKRSQQAHKIELWRKALSEVADLKGMNAMAGNHFLATPFLRI</sequence>
<keyword evidence="4" id="KW-1185">Reference proteome</keyword>
<dbReference type="PROSITE" id="PS50104">
    <property type="entry name" value="TIR"/>
    <property type="match status" value="1"/>
</dbReference>
<dbReference type="SMART" id="SM00255">
    <property type="entry name" value="TIR"/>
    <property type="match status" value="1"/>
</dbReference>
<evidence type="ECO:0000256" key="1">
    <source>
        <dbReference type="ARBA" id="ARBA00023027"/>
    </source>
</evidence>